<accession>A0ABN7UC66</accession>
<evidence type="ECO:0000313" key="2">
    <source>
        <dbReference type="Proteomes" id="UP000789901"/>
    </source>
</evidence>
<comment type="caution">
    <text evidence="1">The sequence shown here is derived from an EMBL/GenBank/DDBJ whole genome shotgun (WGS) entry which is preliminary data.</text>
</comment>
<keyword evidence="2" id="KW-1185">Reference proteome</keyword>
<feature type="non-terminal residue" evidence="1">
    <location>
        <position position="55"/>
    </location>
</feature>
<name>A0ABN7UC66_GIGMA</name>
<reference evidence="1 2" key="1">
    <citation type="submission" date="2021-06" db="EMBL/GenBank/DDBJ databases">
        <authorList>
            <person name="Kallberg Y."/>
            <person name="Tangrot J."/>
            <person name="Rosling A."/>
        </authorList>
    </citation>
    <scope>NUCLEOTIDE SEQUENCE [LARGE SCALE GENOMIC DNA]</scope>
    <source>
        <strain evidence="1 2">120-4 pot B 10/14</strain>
    </source>
</reference>
<dbReference type="EMBL" id="CAJVQB010002057">
    <property type="protein sequence ID" value="CAG8560506.1"/>
    <property type="molecule type" value="Genomic_DNA"/>
</dbReference>
<organism evidence="1 2">
    <name type="scientific">Gigaspora margarita</name>
    <dbReference type="NCBI Taxonomy" id="4874"/>
    <lineage>
        <taxon>Eukaryota</taxon>
        <taxon>Fungi</taxon>
        <taxon>Fungi incertae sedis</taxon>
        <taxon>Mucoromycota</taxon>
        <taxon>Glomeromycotina</taxon>
        <taxon>Glomeromycetes</taxon>
        <taxon>Diversisporales</taxon>
        <taxon>Gigasporaceae</taxon>
        <taxon>Gigaspora</taxon>
    </lineage>
</organism>
<gene>
    <name evidence="1" type="ORF">GMARGA_LOCUS4994</name>
</gene>
<evidence type="ECO:0000313" key="1">
    <source>
        <dbReference type="EMBL" id="CAG8560506.1"/>
    </source>
</evidence>
<protein>
    <submittedName>
        <fullName evidence="1">2922_t:CDS:1</fullName>
    </submittedName>
</protein>
<sequence length="55" mass="6053">MVLLDETELKGILEAILISSTSSIVDIYTDSQVTIQSIQAVEKTNTQDSDIKLKI</sequence>
<dbReference type="Proteomes" id="UP000789901">
    <property type="component" value="Unassembled WGS sequence"/>
</dbReference>
<proteinExistence type="predicted"/>